<dbReference type="Proteomes" id="UP001269144">
    <property type="component" value="Unassembled WGS sequence"/>
</dbReference>
<evidence type="ECO:0000256" key="1">
    <source>
        <dbReference type="ARBA" id="ARBA00022741"/>
    </source>
</evidence>
<dbReference type="PROSITE" id="PS50893">
    <property type="entry name" value="ABC_TRANSPORTER_2"/>
    <property type="match status" value="1"/>
</dbReference>
<name>A0ABU2HWX8_9RHOB</name>
<dbReference type="SMART" id="SM00382">
    <property type="entry name" value="AAA"/>
    <property type="match status" value="1"/>
</dbReference>
<evidence type="ECO:0000313" key="4">
    <source>
        <dbReference type="EMBL" id="MDS9469521.1"/>
    </source>
</evidence>
<dbReference type="InterPro" id="IPR003439">
    <property type="entry name" value="ABC_transporter-like_ATP-bd"/>
</dbReference>
<protein>
    <submittedName>
        <fullName evidence="4">ATP-binding cassette domain-containing protein</fullName>
    </submittedName>
</protein>
<dbReference type="InterPro" id="IPR015854">
    <property type="entry name" value="ABC_transpr_LolD-like"/>
</dbReference>
<evidence type="ECO:0000313" key="5">
    <source>
        <dbReference type="Proteomes" id="UP001269144"/>
    </source>
</evidence>
<dbReference type="RefSeq" id="WP_311162161.1">
    <property type="nucleotide sequence ID" value="NZ_JAVQLW010000003.1"/>
</dbReference>
<keyword evidence="5" id="KW-1185">Reference proteome</keyword>
<dbReference type="InterPro" id="IPR027417">
    <property type="entry name" value="P-loop_NTPase"/>
</dbReference>
<evidence type="ECO:0000256" key="2">
    <source>
        <dbReference type="ARBA" id="ARBA00022840"/>
    </source>
</evidence>
<dbReference type="EMBL" id="JAVQLW010000003">
    <property type="protein sequence ID" value="MDS9469521.1"/>
    <property type="molecule type" value="Genomic_DNA"/>
</dbReference>
<dbReference type="InterPro" id="IPR003593">
    <property type="entry name" value="AAA+_ATPase"/>
</dbReference>
<dbReference type="Pfam" id="PF00005">
    <property type="entry name" value="ABC_tran"/>
    <property type="match status" value="1"/>
</dbReference>
<proteinExistence type="predicted"/>
<reference evidence="5" key="1">
    <citation type="submission" date="2023-07" db="EMBL/GenBank/DDBJ databases">
        <title>Paracoccus sp. MBLB3053 whole genome sequence.</title>
        <authorList>
            <person name="Hwang C.Y."/>
            <person name="Cho E.-S."/>
            <person name="Seo M.-J."/>
        </authorList>
    </citation>
    <scope>NUCLEOTIDE SEQUENCE [LARGE SCALE GENOMIC DNA]</scope>
    <source>
        <strain evidence="5">MBLB3053</strain>
    </source>
</reference>
<keyword evidence="1" id="KW-0547">Nucleotide-binding</keyword>
<dbReference type="SUPFAM" id="SSF52540">
    <property type="entry name" value="P-loop containing nucleoside triphosphate hydrolases"/>
    <property type="match status" value="1"/>
</dbReference>
<feature type="domain" description="ABC transporter" evidence="3">
    <location>
        <begin position="6"/>
        <end position="224"/>
    </location>
</feature>
<dbReference type="PANTHER" id="PTHR24220">
    <property type="entry name" value="IMPORT ATP-BINDING PROTEIN"/>
    <property type="match status" value="1"/>
</dbReference>
<keyword evidence="2 4" id="KW-0067">ATP-binding</keyword>
<dbReference type="Gene3D" id="3.40.50.300">
    <property type="entry name" value="P-loop containing nucleotide triphosphate hydrolases"/>
    <property type="match status" value="1"/>
</dbReference>
<organism evidence="4 5">
    <name type="scientific">Paracoccus aurantius</name>
    <dbReference type="NCBI Taxonomy" id="3073814"/>
    <lineage>
        <taxon>Bacteria</taxon>
        <taxon>Pseudomonadati</taxon>
        <taxon>Pseudomonadota</taxon>
        <taxon>Alphaproteobacteria</taxon>
        <taxon>Rhodobacterales</taxon>
        <taxon>Paracoccaceae</taxon>
        <taxon>Paracoccus</taxon>
    </lineage>
</organism>
<accession>A0ABU2HWX8</accession>
<gene>
    <name evidence="4" type="ORF">RGQ15_18300</name>
</gene>
<sequence length="228" mass="23956">MPDLCISGVEMRFSGLDGPALDIPALSIPAGSMLAVTGPSGSGKTTFVNLITGLEKPSTGQIRWGETDIAALREGARDRWRGRNVGMVMQEFHLFPGLSALDNILLPARLARVVDGGLTARAHGLLARVGLPRPDQKVDTMSRGEMQRVAVARAVLREPGIIVADEPTASLDAENGVAIADLLIELASAQGATLIAVSHDPTLIGRLPRRLSLARGTIVAQTEMGASN</sequence>
<dbReference type="GO" id="GO:0005524">
    <property type="term" value="F:ATP binding"/>
    <property type="evidence" value="ECO:0007669"/>
    <property type="project" value="UniProtKB-KW"/>
</dbReference>
<comment type="caution">
    <text evidence="4">The sequence shown here is derived from an EMBL/GenBank/DDBJ whole genome shotgun (WGS) entry which is preliminary data.</text>
</comment>
<evidence type="ECO:0000259" key="3">
    <source>
        <dbReference type="PROSITE" id="PS50893"/>
    </source>
</evidence>